<organism evidence="1 2">
    <name type="scientific">Bradyrhizobium japonicum</name>
    <dbReference type="NCBI Taxonomy" id="375"/>
    <lineage>
        <taxon>Bacteria</taxon>
        <taxon>Pseudomonadati</taxon>
        <taxon>Pseudomonadota</taxon>
        <taxon>Alphaproteobacteria</taxon>
        <taxon>Hyphomicrobiales</taxon>
        <taxon>Nitrobacteraceae</taxon>
        <taxon>Bradyrhizobium</taxon>
    </lineage>
</organism>
<dbReference type="CDD" id="cd00093">
    <property type="entry name" value="HTH_XRE"/>
    <property type="match status" value="1"/>
</dbReference>
<dbReference type="Pfam" id="PF13560">
    <property type="entry name" value="HTH_31"/>
    <property type="match status" value="1"/>
</dbReference>
<dbReference type="Proteomes" id="UP000030377">
    <property type="component" value="Unassembled WGS sequence"/>
</dbReference>
<gene>
    <name evidence="1" type="ORF">MA20_25665</name>
</gene>
<name>A0A0A3XR89_BRAJP</name>
<evidence type="ECO:0000313" key="1">
    <source>
        <dbReference type="EMBL" id="KGT76947.1"/>
    </source>
</evidence>
<dbReference type="EMBL" id="JRPN01000019">
    <property type="protein sequence ID" value="KGT76947.1"/>
    <property type="molecule type" value="Genomic_DNA"/>
</dbReference>
<dbReference type="GeneID" id="46488844"/>
<protein>
    <submittedName>
        <fullName evidence="1">XRE family transcriptional regulator</fullName>
    </submittedName>
</protein>
<dbReference type="PROSITE" id="PS50943">
    <property type="entry name" value="HTH_CROC1"/>
    <property type="match status" value="1"/>
</dbReference>
<evidence type="ECO:0000313" key="2">
    <source>
        <dbReference type="Proteomes" id="UP000030377"/>
    </source>
</evidence>
<dbReference type="SUPFAM" id="SSF47413">
    <property type="entry name" value="lambda repressor-like DNA-binding domains"/>
    <property type="match status" value="1"/>
</dbReference>
<reference evidence="1 2" key="1">
    <citation type="submission" date="2014-09" db="EMBL/GenBank/DDBJ databases">
        <title>Draft genome of Bradyrhizobium japonicum Is-34.</title>
        <authorList>
            <person name="Tsurumaru H."/>
            <person name="Yamakawa T."/>
            <person name="Hashimoto S."/>
            <person name="Okizaki K."/>
            <person name="Kanesaki Y."/>
            <person name="Yoshikawa H."/>
            <person name="Yajima S."/>
        </authorList>
    </citation>
    <scope>NUCLEOTIDE SEQUENCE [LARGE SCALE GENOMIC DNA]</scope>
    <source>
        <strain evidence="1 2">Is-34</strain>
    </source>
</reference>
<dbReference type="InterPro" id="IPR001387">
    <property type="entry name" value="Cro/C1-type_HTH"/>
</dbReference>
<dbReference type="InterPro" id="IPR010982">
    <property type="entry name" value="Lambda_DNA-bd_dom_sf"/>
</dbReference>
<dbReference type="KEGG" id="bjp:RN69_39920"/>
<comment type="caution">
    <text evidence="1">The sequence shown here is derived from an EMBL/GenBank/DDBJ whole genome shotgun (WGS) entry which is preliminary data.</text>
</comment>
<proteinExistence type="predicted"/>
<dbReference type="AlphaFoldDB" id="A0A0A3XR89"/>
<dbReference type="SMART" id="SM00530">
    <property type="entry name" value="HTH_XRE"/>
    <property type="match status" value="1"/>
</dbReference>
<accession>A0A0A3XR89</accession>
<dbReference type="RefSeq" id="WP_011084405.1">
    <property type="nucleotide sequence ID" value="NZ_BJNK01000019.1"/>
</dbReference>
<dbReference type="Gene3D" id="1.10.260.40">
    <property type="entry name" value="lambda repressor-like DNA-binding domains"/>
    <property type="match status" value="1"/>
</dbReference>
<sequence>MPKTVTSPIQKKLAAMLVELRKGAGLRQVDLANKLGVYQSWVTHLESGQRRIDVVELIELGRAIGFDPAEVVRKLNKR</sequence>
<dbReference type="GO" id="GO:0003677">
    <property type="term" value="F:DNA binding"/>
    <property type="evidence" value="ECO:0007669"/>
    <property type="project" value="InterPro"/>
</dbReference>